<dbReference type="InterPro" id="IPR034660">
    <property type="entry name" value="DinB/YfiT-like"/>
</dbReference>
<protein>
    <submittedName>
        <fullName evidence="2">DinB family protein</fullName>
    </submittedName>
</protein>
<sequence length="199" mass="22486">MPPERGQSLSANRLTFARMTNDWTNELTEQLDWHWQNHVRPRLEGLTDDEYFWQPVADCWTVRPRTSENEPGTGDFTVDFSFPEPTPPPVTTIAWRLAHIIPGVLGMRSASHFGGPPVSYQDFPYAGTADEALKQLDDAYATWIAGVRSLDAEALARPCGPAEGPYAELSMAALVLHINREMIHHCAEILLLRDLYRNR</sequence>
<dbReference type="Gene3D" id="1.20.120.450">
    <property type="entry name" value="dinb family like domain"/>
    <property type="match status" value="1"/>
</dbReference>
<proteinExistence type="predicted"/>
<dbReference type="Pfam" id="PF12867">
    <property type="entry name" value="DinB_2"/>
    <property type="match status" value="1"/>
</dbReference>
<dbReference type="SUPFAM" id="SSF109854">
    <property type="entry name" value="DinB/YfiT-like putative metalloenzymes"/>
    <property type="match status" value="1"/>
</dbReference>
<comment type="caution">
    <text evidence="2">The sequence shown here is derived from an EMBL/GenBank/DDBJ whole genome shotgun (WGS) entry which is preliminary data.</text>
</comment>
<dbReference type="AlphaFoldDB" id="A0A2N3WDR5"/>
<dbReference type="Proteomes" id="UP000233750">
    <property type="component" value="Unassembled WGS sequence"/>
</dbReference>
<feature type="domain" description="DinB-like" evidence="1">
    <location>
        <begin position="30"/>
        <end position="189"/>
    </location>
</feature>
<accession>A0A2N3WDR5</accession>
<evidence type="ECO:0000259" key="1">
    <source>
        <dbReference type="Pfam" id="PF12867"/>
    </source>
</evidence>
<keyword evidence="3" id="KW-1185">Reference proteome</keyword>
<dbReference type="EMBL" id="PJMY01000003">
    <property type="protein sequence ID" value="PKV92011.1"/>
    <property type="molecule type" value="Genomic_DNA"/>
</dbReference>
<name>A0A2N3WDR5_9PSEU</name>
<reference evidence="2 3" key="1">
    <citation type="submission" date="2017-12" db="EMBL/GenBank/DDBJ databases">
        <title>Sequencing the genomes of 1000 Actinobacteria strains.</title>
        <authorList>
            <person name="Klenk H.-P."/>
        </authorList>
    </citation>
    <scope>NUCLEOTIDE SEQUENCE [LARGE SCALE GENOMIC DNA]</scope>
    <source>
        <strain evidence="2 3">DSM 45165</strain>
    </source>
</reference>
<evidence type="ECO:0000313" key="3">
    <source>
        <dbReference type="Proteomes" id="UP000233750"/>
    </source>
</evidence>
<gene>
    <name evidence="2" type="ORF">ATK30_2799</name>
</gene>
<evidence type="ECO:0000313" key="2">
    <source>
        <dbReference type="EMBL" id="PKV92011.1"/>
    </source>
</evidence>
<dbReference type="InterPro" id="IPR024775">
    <property type="entry name" value="DinB-like"/>
</dbReference>
<organism evidence="2 3">
    <name type="scientific">Amycolatopsis echigonensis</name>
    <dbReference type="NCBI Taxonomy" id="2576905"/>
    <lineage>
        <taxon>Bacteria</taxon>
        <taxon>Bacillati</taxon>
        <taxon>Actinomycetota</taxon>
        <taxon>Actinomycetes</taxon>
        <taxon>Pseudonocardiales</taxon>
        <taxon>Pseudonocardiaceae</taxon>
        <taxon>Amycolatopsis</taxon>
    </lineage>
</organism>